<accession>A0A9W7XVP4</accession>
<reference evidence="2" key="1">
    <citation type="submission" date="2022-07" db="EMBL/GenBank/DDBJ databases">
        <title>Phylogenomic reconstructions and comparative analyses of Kickxellomycotina fungi.</title>
        <authorList>
            <person name="Reynolds N.K."/>
            <person name="Stajich J.E."/>
            <person name="Barry K."/>
            <person name="Grigoriev I.V."/>
            <person name="Crous P."/>
            <person name="Smith M.E."/>
        </authorList>
    </citation>
    <scope>NUCLEOTIDE SEQUENCE</scope>
    <source>
        <strain evidence="2">NBRC 32514</strain>
    </source>
</reference>
<dbReference type="PANTHER" id="PTHR42943:SF2">
    <property type="entry name" value="GLUTATHIONE S-TRANSFERASE KAPPA 1"/>
    <property type="match status" value="1"/>
</dbReference>
<dbReference type="OrthoDB" id="4664297at2759"/>
<dbReference type="EMBL" id="JANBOJ010000418">
    <property type="protein sequence ID" value="KAJ1719359.1"/>
    <property type="molecule type" value="Genomic_DNA"/>
</dbReference>
<feature type="domain" description="DSBA-like thioredoxin" evidence="1">
    <location>
        <begin position="201"/>
        <end position="255"/>
    </location>
</feature>
<comment type="caution">
    <text evidence="2">The sequence shown here is derived from an EMBL/GenBank/DDBJ whole genome shotgun (WGS) entry which is preliminary data.</text>
</comment>
<gene>
    <name evidence="2" type="ORF">LPJ53_005870</name>
</gene>
<dbReference type="Pfam" id="PF01323">
    <property type="entry name" value="DSBA"/>
    <property type="match status" value="2"/>
</dbReference>
<dbReference type="Proteomes" id="UP001149813">
    <property type="component" value="Unassembled WGS sequence"/>
</dbReference>
<dbReference type="GO" id="GO:0005777">
    <property type="term" value="C:peroxisome"/>
    <property type="evidence" value="ECO:0007669"/>
    <property type="project" value="TreeGrafter"/>
</dbReference>
<dbReference type="GO" id="GO:0004364">
    <property type="term" value="F:glutathione transferase activity"/>
    <property type="evidence" value="ECO:0007669"/>
    <property type="project" value="TreeGrafter"/>
</dbReference>
<keyword evidence="3" id="KW-1185">Reference proteome</keyword>
<dbReference type="GO" id="GO:0005739">
    <property type="term" value="C:mitochondrion"/>
    <property type="evidence" value="ECO:0007669"/>
    <property type="project" value="TreeGrafter"/>
</dbReference>
<dbReference type="Gene3D" id="3.40.30.10">
    <property type="entry name" value="Glutaredoxin"/>
    <property type="match status" value="1"/>
</dbReference>
<name>A0A9W7XVP4_9FUNG</name>
<proteinExistence type="predicted"/>
<dbReference type="SUPFAM" id="SSF52833">
    <property type="entry name" value="Thioredoxin-like"/>
    <property type="match status" value="1"/>
</dbReference>
<organism evidence="2 3">
    <name type="scientific">Coemansia erecta</name>
    <dbReference type="NCBI Taxonomy" id="147472"/>
    <lineage>
        <taxon>Eukaryota</taxon>
        <taxon>Fungi</taxon>
        <taxon>Fungi incertae sedis</taxon>
        <taxon>Zoopagomycota</taxon>
        <taxon>Kickxellomycotina</taxon>
        <taxon>Kickxellomycetes</taxon>
        <taxon>Kickxellales</taxon>
        <taxon>Kickxellaceae</taxon>
        <taxon>Coemansia</taxon>
    </lineage>
</organism>
<evidence type="ECO:0000259" key="1">
    <source>
        <dbReference type="Pfam" id="PF01323"/>
    </source>
</evidence>
<dbReference type="AlphaFoldDB" id="A0A9W7XVP4"/>
<evidence type="ECO:0000313" key="3">
    <source>
        <dbReference type="Proteomes" id="UP001149813"/>
    </source>
</evidence>
<dbReference type="GO" id="GO:0004602">
    <property type="term" value="F:glutathione peroxidase activity"/>
    <property type="evidence" value="ECO:0007669"/>
    <property type="project" value="TreeGrafter"/>
</dbReference>
<feature type="domain" description="DSBA-like thioredoxin" evidence="1">
    <location>
        <begin position="7"/>
        <end position="101"/>
    </location>
</feature>
<evidence type="ECO:0000313" key="2">
    <source>
        <dbReference type="EMBL" id="KAJ1719359.1"/>
    </source>
</evidence>
<dbReference type="InterPro" id="IPR036249">
    <property type="entry name" value="Thioredoxin-like_sf"/>
</dbReference>
<dbReference type="InterPro" id="IPR001853">
    <property type="entry name" value="DSBA-like_thioredoxin_dom"/>
</dbReference>
<sequence length="283" mass="31227">MSSAPVVINFWFEFASPYSMISALRLFHALTNTPAPRPDAIPGVPSCALPTLTNIRINYRPIFLGALFKAVGNQQLPNMAVPIKGHYLFHDVQRSLNLFGCPGFPDTRPSWWPRNTALAGRMAWMLSQGPEYIRVLDSGRRPSAVMQGEQMQWAHTAVLAEFVWRVFEASFISNEDIGNNEVMSRLWDAFVARPGRSGEEEGVMPDGERAVVLANEEAVRDGFKENTQIAARTGVFGAPTFTTDDGDLYWGNDRLIEAINHHSAVGSIAQNSGFCARARGASL</sequence>
<protein>
    <recommendedName>
        <fullName evidence="1">DSBA-like thioredoxin domain-containing protein</fullName>
    </recommendedName>
</protein>
<dbReference type="GO" id="GO:0006749">
    <property type="term" value="P:glutathione metabolic process"/>
    <property type="evidence" value="ECO:0007669"/>
    <property type="project" value="TreeGrafter"/>
</dbReference>
<dbReference type="PANTHER" id="PTHR42943">
    <property type="entry name" value="GLUTATHIONE S-TRANSFERASE KAPPA"/>
    <property type="match status" value="1"/>
</dbReference>
<dbReference type="InterPro" id="IPR051924">
    <property type="entry name" value="GST_Kappa/NadH"/>
</dbReference>